<dbReference type="InterPro" id="IPR008937">
    <property type="entry name" value="Ras-like_GEF"/>
</dbReference>
<keyword evidence="1 2" id="KW-0344">Guanine-nucleotide releasing factor</keyword>
<dbReference type="Proteomes" id="UP000027195">
    <property type="component" value="Unassembled WGS sequence"/>
</dbReference>
<feature type="compositionally biased region" description="Low complexity" evidence="3">
    <location>
        <begin position="27"/>
        <end position="46"/>
    </location>
</feature>
<evidence type="ECO:0000259" key="4">
    <source>
        <dbReference type="PROSITE" id="PS50009"/>
    </source>
</evidence>
<dbReference type="InterPro" id="IPR000651">
    <property type="entry name" value="Ras-like_Gua-exchang_fac_N"/>
</dbReference>
<gene>
    <name evidence="6" type="ORF">BOTBODRAFT_108290</name>
</gene>
<evidence type="ECO:0000313" key="6">
    <source>
        <dbReference type="EMBL" id="KDQ15623.1"/>
    </source>
</evidence>
<organism evidence="6 7">
    <name type="scientific">Botryobasidium botryosum (strain FD-172 SS1)</name>
    <dbReference type="NCBI Taxonomy" id="930990"/>
    <lineage>
        <taxon>Eukaryota</taxon>
        <taxon>Fungi</taxon>
        <taxon>Dikarya</taxon>
        <taxon>Basidiomycota</taxon>
        <taxon>Agaricomycotina</taxon>
        <taxon>Agaricomycetes</taxon>
        <taxon>Cantharellales</taxon>
        <taxon>Botryobasidiaceae</taxon>
        <taxon>Botryobasidium</taxon>
    </lineage>
</organism>
<keyword evidence="7" id="KW-1185">Reference proteome</keyword>
<accession>A0A067MIK8</accession>
<proteinExistence type="predicted"/>
<evidence type="ECO:0000256" key="2">
    <source>
        <dbReference type="PROSITE-ProRule" id="PRU00168"/>
    </source>
</evidence>
<evidence type="ECO:0000256" key="3">
    <source>
        <dbReference type="SAM" id="MobiDB-lite"/>
    </source>
</evidence>
<dbReference type="SMART" id="SM00229">
    <property type="entry name" value="RasGEFN"/>
    <property type="match status" value="1"/>
</dbReference>
<dbReference type="InterPro" id="IPR036964">
    <property type="entry name" value="RASGEF_cat_dom_sf"/>
</dbReference>
<dbReference type="CDD" id="cd06224">
    <property type="entry name" value="REM"/>
    <property type="match status" value="1"/>
</dbReference>
<feature type="domain" description="N-terminal Ras-GEF" evidence="5">
    <location>
        <begin position="127"/>
        <end position="262"/>
    </location>
</feature>
<dbReference type="InterPro" id="IPR001895">
    <property type="entry name" value="RASGEF_cat_dom"/>
</dbReference>
<protein>
    <recommendedName>
        <fullName evidence="8">Ras-GEF domain-containing protein</fullName>
    </recommendedName>
</protein>
<feature type="domain" description="Ras-GEF" evidence="4">
    <location>
        <begin position="287"/>
        <end position="518"/>
    </location>
</feature>
<reference evidence="7" key="1">
    <citation type="journal article" date="2014" name="Proc. Natl. Acad. Sci. U.S.A.">
        <title>Extensive sampling of basidiomycete genomes demonstrates inadequacy of the white-rot/brown-rot paradigm for wood decay fungi.</title>
        <authorList>
            <person name="Riley R."/>
            <person name="Salamov A.A."/>
            <person name="Brown D.W."/>
            <person name="Nagy L.G."/>
            <person name="Floudas D."/>
            <person name="Held B.W."/>
            <person name="Levasseur A."/>
            <person name="Lombard V."/>
            <person name="Morin E."/>
            <person name="Otillar R."/>
            <person name="Lindquist E.A."/>
            <person name="Sun H."/>
            <person name="LaButti K.M."/>
            <person name="Schmutz J."/>
            <person name="Jabbour D."/>
            <person name="Luo H."/>
            <person name="Baker S.E."/>
            <person name="Pisabarro A.G."/>
            <person name="Walton J.D."/>
            <person name="Blanchette R.A."/>
            <person name="Henrissat B."/>
            <person name="Martin F."/>
            <person name="Cullen D."/>
            <person name="Hibbett D.S."/>
            <person name="Grigoriev I.V."/>
        </authorList>
    </citation>
    <scope>NUCLEOTIDE SEQUENCE [LARGE SCALE GENOMIC DNA]</scope>
    <source>
        <strain evidence="7">FD-172 SS1</strain>
    </source>
</reference>
<dbReference type="OrthoDB" id="10255964at2759"/>
<evidence type="ECO:0000259" key="5">
    <source>
        <dbReference type="PROSITE" id="PS50212"/>
    </source>
</evidence>
<dbReference type="PROSITE" id="PS50009">
    <property type="entry name" value="RASGEF_CAT"/>
    <property type="match status" value="1"/>
</dbReference>
<sequence>MLKTTTYTPVHPSSNPRTSLPNIGDRSPSNIASSSSSTSASGGAISEPRLGSRPNSALPSSSNVSVVSTTEYESRPRAGTLPGRGGKIKRLTGEDDAQAYVNARVAIASQPLYLKPAYGEGSIRMNPEGDVICGTVEALVEHLTIDSSLRKQQEKQYRYTFLTTFKSFISAESLLSLLTERYRPEQPRDLSDAQYDEWKSKKLHPMQNRVLMVLESWIVHHHLLDTDAWIARKVVEFLSSIQTPASLALTAKHIIQTIENMSPVKPTKPAAKRKKSKPYSKDFAKMDPGLLAEHLTLLEAQIYSKIRSNECLLWANYQTGEQVANLTAWRRMGDKLSAWVKMSVLDCDQLGKRADVIDLWILVAEKCKDAKNVSSMTSIVMGLSHITITKLKLSWAHVKNNARLDPLVKLADPANSYAAYRAFYQTLDGPCVPYLGQYLAAIEHIEKHYPDIVALPDADPARPMIDFVKRTKWAEVIAKMLKYQTKPYAAQLDDGSADPVVLAFVQDQLNSAVNVDSGYFAGRSENLQAAETEHADIRRNLKAAGF</sequence>
<evidence type="ECO:0000256" key="1">
    <source>
        <dbReference type="ARBA" id="ARBA00022658"/>
    </source>
</evidence>
<dbReference type="InterPro" id="IPR023578">
    <property type="entry name" value="Ras_GEF_dom_sf"/>
</dbReference>
<dbReference type="InParanoid" id="A0A067MIK8"/>
<dbReference type="Pfam" id="PF00618">
    <property type="entry name" value="RasGEF_N"/>
    <property type="match status" value="1"/>
</dbReference>
<dbReference type="Pfam" id="PF00617">
    <property type="entry name" value="RasGEF"/>
    <property type="match status" value="1"/>
</dbReference>
<dbReference type="STRING" id="930990.A0A067MIK8"/>
<name>A0A067MIK8_BOTB1</name>
<dbReference type="GO" id="GO:0005085">
    <property type="term" value="F:guanyl-nucleotide exchange factor activity"/>
    <property type="evidence" value="ECO:0007669"/>
    <property type="project" value="UniProtKB-KW"/>
</dbReference>
<dbReference type="PROSITE" id="PS50212">
    <property type="entry name" value="RASGEF_NTER"/>
    <property type="match status" value="1"/>
</dbReference>
<evidence type="ECO:0008006" key="8">
    <source>
        <dbReference type="Google" id="ProtNLM"/>
    </source>
</evidence>
<dbReference type="GO" id="GO:0005886">
    <property type="term" value="C:plasma membrane"/>
    <property type="evidence" value="ECO:0007669"/>
    <property type="project" value="TreeGrafter"/>
</dbReference>
<evidence type="ECO:0000313" key="7">
    <source>
        <dbReference type="Proteomes" id="UP000027195"/>
    </source>
</evidence>
<dbReference type="HOGENOM" id="CLU_002632_2_0_1"/>
<dbReference type="AlphaFoldDB" id="A0A067MIK8"/>
<feature type="region of interest" description="Disordered" evidence="3">
    <location>
        <begin position="1"/>
        <end position="87"/>
    </location>
</feature>
<feature type="compositionally biased region" description="Polar residues" evidence="3">
    <location>
        <begin position="1"/>
        <end position="21"/>
    </location>
</feature>
<dbReference type="EMBL" id="KL198031">
    <property type="protein sequence ID" value="KDQ15623.1"/>
    <property type="molecule type" value="Genomic_DNA"/>
</dbReference>
<dbReference type="Gene3D" id="1.20.870.10">
    <property type="entry name" value="Son of sevenless (SoS) protein Chain: S domain 1"/>
    <property type="match status" value="1"/>
</dbReference>
<dbReference type="PANTHER" id="PTHR23113">
    <property type="entry name" value="GUANINE NUCLEOTIDE EXCHANGE FACTOR"/>
    <property type="match status" value="1"/>
</dbReference>
<dbReference type="Gene3D" id="1.10.840.10">
    <property type="entry name" value="Ras guanine-nucleotide exchange factors catalytic domain"/>
    <property type="match status" value="1"/>
</dbReference>
<dbReference type="GO" id="GO:0007265">
    <property type="term" value="P:Ras protein signal transduction"/>
    <property type="evidence" value="ECO:0007669"/>
    <property type="project" value="TreeGrafter"/>
</dbReference>
<dbReference type="SUPFAM" id="SSF48366">
    <property type="entry name" value="Ras GEF"/>
    <property type="match status" value="1"/>
</dbReference>
<dbReference type="PANTHER" id="PTHR23113:SF368">
    <property type="entry name" value="CELL DIVISION CONTROL PROTEIN 25"/>
    <property type="match status" value="1"/>
</dbReference>
<dbReference type="SMART" id="SM00147">
    <property type="entry name" value="RasGEF"/>
    <property type="match status" value="1"/>
</dbReference>